<keyword evidence="5 6" id="KW-0472">Membrane</keyword>
<evidence type="ECO:0000256" key="3">
    <source>
        <dbReference type="ARBA" id="ARBA00022692"/>
    </source>
</evidence>
<dbReference type="PANTHER" id="PTHR37937">
    <property type="entry name" value="CONJUGATIVE TRANSFER: DNA TRANSPORT"/>
    <property type="match status" value="1"/>
</dbReference>
<evidence type="ECO:0000256" key="4">
    <source>
        <dbReference type="ARBA" id="ARBA00022989"/>
    </source>
</evidence>
<name>A0A8J7WR26_9ACTN</name>
<evidence type="ECO:0000256" key="2">
    <source>
        <dbReference type="ARBA" id="ARBA00022475"/>
    </source>
</evidence>
<sequence>MAERSDGPSPARHLVHDGKDMVIMLGLALLTAAGIGTWLWGESAALLTRGALPRVPVSQSLSIALRLPGHLRDPREAWPPQAATFLPGSAAFYCTGAVLLLVGTALVLAGARVWVRFKRRDDGFATRKDLAVHLAEAAVIKRGTVVRPSLAKSPFTLTDVGLPLGRSVPDKMRLAVSTEDSVVVIAAPRQGKSSQVVIPWMHRWPGSALVTSMRMDVLLATATLRAEVGPVAVMAPTGMTSWPRVVRWSPTSGCRNLDKARQRAEVMVTVGRSEKQDSSNAGYFGANATNLLTLWLHAAALAGRSMRDVLTWSLNDRDDTPVKLLRDHSDTAPGSAQLLDGLYRTPPETKSGLWTTVQTALAPLLSPTAQATFCPQTEDDGFDLEEFLRAKGTVYLLVAEKQATALAPLIAAFVDELIETAKRLADAMPGGRLDPPLGLFLDEIANVVPLPSLPALMSFAGGSGIFIAAVLQSRAQAEARWGAEQAAMLWGAATVKLVLGGLSGTELRDLSETLVGEYDRHMTTYQRSDDGSVTTGSSIQQHKTMTAEDIRTLSSAKREALVIHATTPAVKIRMTRHYEGPDAAKYAKAESDARAILAEFAQDTCATDAKELVS</sequence>
<proteinExistence type="predicted"/>
<keyword evidence="4 6" id="KW-1133">Transmembrane helix</keyword>
<feature type="domain" description="TraD/TraG TraM recognition site" evidence="7">
    <location>
        <begin position="436"/>
        <end position="554"/>
    </location>
</feature>
<keyword evidence="2" id="KW-1003">Cell membrane</keyword>
<keyword evidence="9" id="KW-1185">Reference proteome</keyword>
<dbReference type="InterPro" id="IPR032689">
    <property type="entry name" value="TraG-D_C"/>
</dbReference>
<accession>A0A8J7WR26</accession>
<dbReference type="InterPro" id="IPR027417">
    <property type="entry name" value="P-loop_NTPase"/>
</dbReference>
<evidence type="ECO:0000259" key="7">
    <source>
        <dbReference type="Pfam" id="PF12696"/>
    </source>
</evidence>
<evidence type="ECO:0000256" key="1">
    <source>
        <dbReference type="ARBA" id="ARBA00004651"/>
    </source>
</evidence>
<comment type="caution">
    <text evidence="8">The sequence shown here is derived from an EMBL/GenBank/DDBJ whole genome shotgun (WGS) entry which is preliminary data.</text>
</comment>
<dbReference type="PANTHER" id="PTHR37937:SF1">
    <property type="entry name" value="CONJUGATIVE TRANSFER: DNA TRANSPORT"/>
    <property type="match status" value="1"/>
</dbReference>
<dbReference type="EMBL" id="JAGSXH010000109">
    <property type="protein sequence ID" value="MBS2965943.1"/>
    <property type="molecule type" value="Genomic_DNA"/>
</dbReference>
<dbReference type="Proteomes" id="UP000677913">
    <property type="component" value="Unassembled WGS sequence"/>
</dbReference>
<dbReference type="GO" id="GO:0005886">
    <property type="term" value="C:plasma membrane"/>
    <property type="evidence" value="ECO:0007669"/>
    <property type="project" value="UniProtKB-SubCell"/>
</dbReference>
<gene>
    <name evidence="8" type="ORF">KGA66_23055</name>
</gene>
<dbReference type="Gene3D" id="3.40.50.300">
    <property type="entry name" value="P-loop containing nucleotide triphosphate hydrolases"/>
    <property type="match status" value="1"/>
</dbReference>
<feature type="transmembrane region" description="Helical" evidence="6">
    <location>
        <begin position="21"/>
        <end position="40"/>
    </location>
</feature>
<dbReference type="Pfam" id="PF12696">
    <property type="entry name" value="TraG-D_C"/>
    <property type="match status" value="1"/>
</dbReference>
<evidence type="ECO:0000313" key="8">
    <source>
        <dbReference type="EMBL" id="MBS2965943.1"/>
    </source>
</evidence>
<dbReference type="CDD" id="cd01127">
    <property type="entry name" value="TrwB_TraG_TraD_VirD4"/>
    <property type="match status" value="1"/>
</dbReference>
<dbReference type="RefSeq" id="WP_211470531.1">
    <property type="nucleotide sequence ID" value="NZ_JAGSXH010000109.1"/>
</dbReference>
<dbReference type="SUPFAM" id="SSF52540">
    <property type="entry name" value="P-loop containing nucleoside triphosphate hydrolases"/>
    <property type="match status" value="1"/>
</dbReference>
<reference evidence="8" key="1">
    <citation type="submission" date="2021-04" db="EMBL/GenBank/DDBJ databases">
        <title>Genome based classification of Actinospica acidithermotolerans sp. nov., an actinobacterium isolated from an Indonesian hot spring.</title>
        <authorList>
            <person name="Kusuma A.B."/>
            <person name="Putra K.E."/>
            <person name="Nafisah S."/>
            <person name="Loh J."/>
            <person name="Nouioui I."/>
            <person name="Goodfellow M."/>
        </authorList>
    </citation>
    <scope>NUCLEOTIDE SEQUENCE</scope>
    <source>
        <strain evidence="8">DSM 45618</strain>
    </source>
</reference>
<protein>
    <submittedName>
        <fullName evidence="8">Type IV secretory system conjugative DNA transfer family protein</fullName>
    </submittedName>
</protein>
<comment type="subcellular location">
    <subcellularLocation>
        <location evidence="1">Cell membrane</location>
        <topology evidence="1">Multi-pass membrane protein</topology>
    </subcellularLocation>
</comment>
<organism evidence="8 9">
    <name type="scientific">Actinocrinis puniceicyclus</name>
    <dbReference type="NCBI Taxonomy" id="977794"/>
    <lineage>
        <taxon>Bacteria</taxon>
        <taxon>Bacillati</taxon>
        <taxon>Actinomycetota</taxon>
        <taxon>Actinomycetes</taxon>
        <taxon>Catenulisporales</taxon>
        <taxon>Actinospicaceae</taxon>
        <taxon>Actinocrinis</taxon>
    </lineage>
</organism>
<evidence type="ECO:0000256" key="5">
    <source>
        <dbReference type="ARBA" id="ARBA00023136"/>
    </source>
</evidence>
<dbReference type="AlphaFoldDB" id="A0A8J7WR26"/>
<evidence type="ECO:0000313" key="9">
    <source>
        <dbReference type="Proteomes" id="UP000677913"/>
    </source>
</evidence>
<dbReference type="InterPro" id="IPR051539">
    <property type="entry name" value="T4SS-coupling_protein"/>
</dbReference>
<feature type="transmembrane region" description="Helical" evidence="6">
    <location>
        <begin position="90"/>
        <end position="111"/>
    </location>
</feature>
<evidence type="ECO:0000256" key="6">
    <source>
        <dbReference type="SAM" id="Phobius"/>
    </source>
</evidence>
<keyword evidence="3 6" id="KW-0812">Transmembrane</keyword>